<gene>
    <name evidence="2" type="ORF">J4G43_046940</name>
    <name evidence="1" type="ORF">J4G43_48650</name>
</gene>
<dbReference type="KEGG" id="bban:J4G43_046940"/>
<reference evidence="2 3" key="2">
    <citation type="journal article" date="2022" name="Int. J. Syst. Evol. Microbiol.">
        <title>Strains of Bradyrhizobium barranii sp. nov. associated with legumes native to Canada are symbionts of soybeans and belong to different subspecies (subsp. barranii subsp. nov. and subsp. apii subsp. nov.) and symbiovars (sv. glycinearum and sv. septentrionale).</title>
        <authorList>
            <person name="Bromfield E.S.P."/>
            <person name="Cloutier S."/>
            <person name="Wasai-Hara S."/>
            <person name="Minamisawa K."/>
        </authorList>
    </citation>
    <scope>NUCLEOTIDE SEQUENCE [LARGE SCALE GENOMIC DNA]</scope>
    <source>
        <strain evidence="2 3">144S4</strain>
    </source>
</reference>
<proteinExistence type="predicted"/>
<dbReference type="Proteomes" id="UP000664702">
    <property type="component" value="Chromosome"/>
</dbReference>
<evidence type="ECO:0008006" key="4">
    <source>
        <dbReference type="Google" id="ProtNLM"/>
    </source>
</evidence>
<dbReference type="EMBL" id="CP086136">
    <property type="protein sequence ID" value="UEM11905.1"/>
    <property type="molecule type" value="Genomic_DNA"/>
</dbReference>
<dbReference type="AlphaFoldDB" id="A0A939MEE6"/>
<protein>
    <recommendedName>
        <fullName evidence="4">DUF2197 domain-containing protein</fullName>
    </recommendedName>
</protein>
<sequence>MNTGVIATKVCKACRQEKPLRDFYLQVRPGLRDATMTVCKECHRERVKRATAERKKVPPRQRAEP</sequence>
<dbReference type="RefSeq" id="WP_208088871.1">
    <property type="nucleotide sequence ID" value="NZ_CP086136.1"/>
</dbReference>
<name>A0A939MEE6_9BRAD</name>
<accession>A0A939MEE6</accession>
<reference evidence="1" key="1">
    <citation type="submission" date="2021-03" db="EMBL/GenBank/DDBJ databases">
        <title>Whole Genome Sequence of Bradyrhizobium sp. Strain 144S4.</title>
        <authorList>
            <person name="Bromfield E.S.P."/>
            <person name="Cloutier S."/>
        </authorList>
    </citation>
    <scope>NUCLEOTIDE SEQUENCE [LARGE SCALE GENOMIC DNA]</scope>
    <source>
        <strain evidence="1">144S4</strain>
    </source>
</reference>
<dbReference type="EMBL" id="JAGEMI010000001">
    <property type="protein sequence ID" value="MBO1868392.1"/>
    <property type="molecule type" value="Genomic_DNA"/>
</dbReference>
<evidence type="ECO:0000313" key="3">
    <source>
        <dbReference type="Proteomes" id="UP000664702"/>
    </source>
</evidence>
<organism evidence="1">
    <name type="scientific">Bradyrhizobium barranii subsp. barranii</name>
    <dbReference type="NCBI Taxonomy" id="2823807"/>
    <lineage>
        <taxon>Bacteria</taxon>
        <taxon>Pseudomonadati</taxon>
        <taxon>Pseudomonadota</taxon>
        <taxon>Alphaproteobacteria</taxon>
        <taxon>Hyphomicrobiales</taxon>
        <taxon>Nitrobacteraceae</taxon>
        <taxon>Bradyrhizobium</taxon>
        <taxon>Bradyrhizobium barranii</taxon>
    </lineage>
</organism>
<evidence type="ECO:0000313" key="1">
    <source>
        <dbReference type="EMBL" id="MBO1868392.1"/>
    </source>
</evidence>
<evidence type="ECO:0000313" key="2">
    <source>
        <dbReference type="EMBL" id="UEM11905.1"/>
    </source>
</evidence>